<evidence type="ECO:0000259" key="11">
    <source>
        <dbReference type="SMART" id="SM00822"/>
    </source>
</evidence>
<dbReference type="InterPro" id="IPR011284">
    <property type="entry name" value="3oxo_ACP_reduc"/>
</dbReference>
<feature type="active site" description="Proton acceptor" evidence="8">
    <location>
        <position position="158"/>
    </location>
</feature>
<dbReference type="GO" id="GO:0008202">
    <property type="term" value="P:steroid metabolic process"/>
    <property type="evidence" value="ECO:0007669"/>
    <property type="project" value="UniProtKB-KW"/>
</dbReference>
<sequence length="250" mass="25931">MLSESLKGRVAVVTGGSRGIGRAIALRLAESGADVALIYAGNQAAADETAQQVRELGVRAMAVQCDVSDAQQAAAAIKQVRAELGPIDILVNNAGITRDGISLRMKPDDFRRVIDVNLTGAFLMAQAAMSDFVRRRSGRIINISSASGLMGNAGQANYSAAKAGMIGLTKTLARELAGRGVTVNAVAPGFVRTEMTAAMNEAALSEGLKSVPMGRMAEPEEIAEAVAFLASDRAAYITGTVLSVNGGLYM</sequence>
<dbReference type="InterPro" id="IPR002347">
    <property type="entry name" value="SDR_fam"/>
</dbReference>
<keyword evidence="6" id="KW-0753">Steroid metabolism</keyword>
<evidence type="ECO:0000256" key="5">
    <source>
        <dbReference type="ARBA" id="ARBA00023002"/>
    </source>
</evidence>
<dbReference type="AlphaFoldDB" id="A0A9D1LS81"/>
<evidence type="ECO:0000256" key="7">
    <source>
        <dbReference type="ARBA" id="ARBA00048508"/>
    </source>
</evidence>
<keyword evidence="4 9" id="KW-0521">NADP</keyword>
<dbReference type="EC" id="1.1.1.100" evidence="3 10"/>
<feature type="binding site" evidence="9">
    <location>
        <begin position="158"/>
        <end position="162"/>
    </location>
    <ligand>
        <name>NADP(+)</name>
        <dbReference type="ChEBI" id="CHEBI:58349"/>
    </ligand>
</feature>
<dbReference type="NCBIfam" id="NF009466">
    <property type="entry name" value="PRK12826.1-2"/>
    <property type="match status" value="1"/>
</dbReference>
<comment type="subunit">
    <text evidence="10">Homotetramer.</text>
</comment>
<proteinExistence type="inferred from homology"/>
<dbReference type="GO" id="GO:0051287">
    <property type="term" value="F:NAD binding"/>
    <property type="evidence" value="ECO:0007669"/>
    <property type="project" value="UniProtKB-UniRule"/>
</dbReference>
<dbReference type="InterPro" id="IPR020904">
    <property type="entry name" value="Sc_DH/Rdtase_CS"/>
</dbReference>
<dbReference type="InterPro" id="IPR057326">
    <property type="entry name" value="KR_dom"/>
</dbReference>
<evidence type="ECO:0000256" key="8">
    <source>
        <dbReference type="PIRSR" id="PIRSR611284-1"/>
    </source>
</evidence>
<dbReference type="NCBIfam" id="NF005559">
    <property type="entry name" value="PRK07231.1"/>
    <property type="match status" value="1"/>
</dbReference>
<protein>
    <recommendedName>
        <fullName evidence="3 10">3-oxoacyl-[acyl-carrier-protein] reductase</fullName>
        <ecNumber evidence="3 10">1.1.1.100</ecNumber>
    </recommendedName>
</protein>
<keyword evidence="10" id="KW-0443">Lipid metabolism</keyword>
<dbReference type="Pfam" id="PF13561">
    <property type="entry name" value="adh_short_C2"/>
    <property type="match status" value="1"/>
</dbReference>
<dbReference type="SUPFAM" id="SSF51735">
    <property type="entry name" value="NAD(P)-binding Rossmann-fold domains"/>
    <property type="match status" value="1"/>
</dbReference>
<feature type="binding site" evidence="9">
    <location>
        <begin position="15"/>
        <end position="18"/>
    </location>
    <ligand>
        <name>NADP(+)</name>
        <dbReference type="ChEBI" id="CHEBI:58349"/>
    </ligand>
</feature>
<comment type="similarity">
    <text evidence="2 10">Belongs to the short-chain dehydrogenases/reductases (SDR) family.</text>
</comment>
<reference evidence="12" key="1">
    <citation type="submission" date="2020-10" db="EMBL/GenBank/DDBJ databases">
        <authorList>
            <person name="Gilroy R."/>
        </authorList>
    </citation>
    <scope>NUCLEOTIDE SEQUENCE</scope>
    <source>
        <strain evidence="12">ChiSxjej2B14-8506</strain>
    </source>
</reference>
<accession>A0A9D1LS81</accession>
<dbReference type="PRINTS" id="PR00081">
    <property type="entry name" value="GDHRDH"/>
</dbReference>
<evidence type="ECO:0000256" key="3">
    <source>
        <dbReference type="ARBA" id="ARBA00012948"/>
    </source>
</evidence>
<keyword evidence="5 10" id="KW-0560">Oxidoreductase</keyword>
<feature type="domain" description="Ketoreductase" evidence="11">
    <location>
        <begin position="9"/>
        <end position="189"/>
    </location>
</feature>
<gene>
    <name evidence="12" type="primary">fabG</name>
    <name evidence="12" type="ORF">IAC59_07475</name>
</gene>
<dbReference type="GO" id="GO:0006633">
    <property type="term" value="P:fatty acid biosynthetic process"/>
    <property type="evidence" value="ECO:0007669"/>
    <property type="project" value="UniProtKB-KW"/>
</dbReference>
<dbReference type="GO" id="GO:0004316">
    <property type="term" value="F:3-oxoacyl-[acyl-carrier-protein] reductase (NADPH) activity"/>
    <property type="evidence" value="ECO:0007669"/>
    <property type="project" value="UniProtKB-UniRule"/>
</dbReference>
<name>A0A9D1LS81_9FIRM</name>
<dbReference type="FunFam" id="3.40.50.720:FF:000115">
    <property type="entry name" value="3-oxoacyl-[acyl-carrier-protein] reductase FabG"/>
    <property type="match status" value="1"/>
</dbReference>
<dbReference type="PANTHER" id="PTHR42879:SF2">
    <property type="entry name" value="3-OXOACYL-[ACYL-CARRIER-PROTEIN] REDUCTASE FABG"/>
    <property type="match status" value="1"/>
</dbReference>
<dbReference type="PANTHER" id="PTHR42879">
    <property type="entry name" value="3-OXOACYL-(ACYL-CARRIER-PROTEIN) REDUCTASE"/>
    <property type="match status" value="1"/>
</dbReference>
<dbReference type="CDD" id="cd05333">
    <property type="entry name" value="BKR_SDR_c"/>
    <property type="match status" value="1"/>
</dbReference>
<organism evidence="12 13">
    <name type="scientific">Candidatus Fimadaptatus faecigallinarum</name>
    <dbReference type="NCBI Taxonomy" id="2840814"/>
    <lineage>
        <taxon>Bacteria</taxon>
        <taxon>Bacillati</taxon>
        <taxon>Bacillota</taxon>
        <taxon>Clostridia</taxon>
        <taxon>Eubacteriales</taxon>
        <taxon>Candidatus Fimadaptatus</taxon>
    </lineage>
</organism>
<evidence type="ECO:0000256" key="4">
    <source>
        <dbReference type="ARBA" id="ARBA00022857"/>
    </source>
</evidence>
<evidence type="ECO:0000256" key="1">
    <source>
        <dbReference type="ARBA" id="ARBA00005194"/>
    </source>
</evidence>
<dbReference type="InterPro" id="IPR050259">
    <property type="entry name" value="SDR"/>
</dbReference>
<dbReference type="NCBIfam" id="NF009464">
    <property type="entry name" value="PRK12824.1"/>
    <property type="match status" value="1"/>
</dbReference>
<evidence type="ECO:0000313" key="13">
    <source>
        <dbReference type="Proteomes" id="UP000824123"/>
    </source>
</evidence>
<reference evidence="12" key="2">
    <citation type="journal article" date="2021" name="PeerJ">
        <title>Extensive microbial diversity within the chicken gut microbiome revealed by metagenomics and culture.</title>
        <authorList>
            <person name="Gilroy R."/>
            <person name="Ravi A."/>
            <person name="Getino M."/>
            <person name="Pursley I."/>
            <person name="Horton D.L."/>
            <person name="Alikhan N.F."/>
            <person name="Baker D."/>
            <person name="Gharbi K."/>
            <person name="Hall N."/>
            <person name="Watson M."/>
            <person name="Adriaenssens E.M."/>
            <person name="Foster-Nyarko E."/>
            <person name="Jarju S."/>
            <person name="Secka A."/>
            <person name="Antonio M."/>
            <person name="Oren A."/>
            <person name="Chaudhuri R.R."/>
            <person name="La Ragione R."/>
            <person name="Hildebrand F."/>
            <person name="Pallen M.J."/>
        </authorList>
    </citation>
    <scope>NUCLEOTIDE SEQUENCE</scope>
    <source>
        <strain evidence="12">ChiSxjej2B14-8506</strain>
    </source>
</reference>
<dbReference type="InterPro" id="IPR036291">
    <property type="entry name" value="NAD(P)-bd_dom_sf"/>
</dbReference>
<keyword evidence="10" id="KW-0276">Fatty acid metabolism</keyword>
<dbReference type="NCBIfam" id="NF004198">
    <property type="entry name" value="PRK05653.1-3"/>
    <property type="match status" value="1"/>
</dbReference>
<dbReference type="PROSITE" id="PS00061">
    <property type="entry name" value="ADH_SHORT"/>
    <property type="match status" value="1"/>
</dbReference>
<evidence type="ECO:0000313" key="12">
    <source>
        <dbReference type="EMBL" id="HIU47084.1"/>
    </source>
</evidence>
<dbReference type="EMBL" id="DVNK01000044">
    <property type="protein sequence ID" value="HIU47084.1"/>
    <property type="molecule type" value="Genomic_DNA"/>
</dbReference>
<dbReference type="PRINTS" id="PR00080">
    <property type="entry name" value="SDRFAMILY"/>
</dbReference>
<evidence type="ECO:0000256" key="6">
    <source>
        <dbReference type="ARBA" id="ARBA00023221"/>
    </source>
</evidence>
<dbReference type="Proteomes" id="UP000824123">
    <property type="component" value="Unassembled WGS sequence"/>
</dbReference>
<evidence type="ECO:0000256" key="9">
    <source>
        <dbReference type="PIRSR" id="PIRSR611284-2"/>
    </source>
</evidence>
<dbReference type="Gene3D" id="3.40.50.720">
    <property type="entry name" value="NAD(P)-binding Rossmann-like Domain"/>
    <property type="match status" value="1"/>
</dbReference>
<comment type="caution">
    <text evidence="12">The sequence shown here is derived from an EMBL/GenBank/DDBJ whole genome shotgun (WGS) entry which is preliminary data.</text>
</comment>
<comment type="pathway">
    <text evidence="1 10">Lipid metabolism; fatty acid biosynthesis.</text>
</comment>
<feature type="binding site" evidence="9">
    <location>
        <position position="93"/>
    </location>
    <ligand>
        <name>NADP(+)</name>
        <dbReference type="ChEBI" id="CHEBI:58349"/>
    </ligand>
</feature>
<comment type="catalytic activity">
    <reaction evidence="7 10">
        <text>a (3R)-hydroxyacyl-[ACP] + NADP(+) = a 3-oxoacyl-[ACP] + NADPH + H(+)</text>
        <dbReference type="Rhea" id="RHEA:17397"/>
        <dbReference type="Rhea" id="RHEA-COMP:9916"/>
        <dbReference type="Rhea" id="RHEA-COMP:9945"/>
        <dbReference type="ChEBI" id="CHEBI:15378"/>
        <dbReference type="ChEBI" id="CHEBI:57783"/>
        <dbReference type="ChEBI" id="CHEBI:58349"/>
        <dbReference type="ChEBI" id="CHEBI:78776"/>
        <dbReference type="ChEBI" id="CHEBI:78827"/>
        <dbReference type="EC" id="1.1.1.100"/>
    </reaction>
</comment>
<keyword evidence="10" id="KW-0444">Lipid biosynthesis</keyword>
<keyword evidence="10" id="KW-0275">Fatty acid biosynthesis</keyword>
<dbReference type="SMART" id="SM00822">
    <property type="entry name" value="PKS_KR"/>
    <property type="match status" value="1"/>
</dbReference>
<evidence type="ECO:0000256" key="2">
    <source>
        <dbReference type="ARBA" id="ARBA00006484"/>
    </source>
</evidence>
<evidence type="ECO:0000256" key="10">
    <source>
        <dbReference type="RuleBase" id="RU366074"/>
    </source>
</evidence>
<comment type="function">
    <text evidence="10">Catalyzes the NADPH-dependent reduction of beta-ketoacyl-ACP substrates to beta-hydroxyacyl-ACP products, the first reductive step in the elongation cycle of fatty acid biosynthesis.</text>
</comment>
<dbReference type="NCBIfam" id="TIGR01830">
    <property type="entry name" value="3oxo_ACP_reduc"/>
    <property type="match status" value="1"/>
</dbReference>